<dbReference type="InterPro" id="IPR001437">
    <property type="entry name" value="Tscrpt_elong_fac_GreA/B_C"/>
</dbReference>
<dbReference type="Gene3D" id="3.10.50.30">
    <property type="entry name" value="Transcription elongation factor, GreA/GreB, C-terminal domain"/>
    <property type="match status" value="1"/>
</dbReference>
<evidence type="ECO:0000259" key="10">
    <source>
        <dbReference type="Pfam" id="PF01272"/>
    </source>
</evidence>
<dbReference type="FunFam" id="3.10.50.30:FF:000001">
    <property type="entry name" value="Transcription elongation factor GreA"/>
    <property type="match status" value="1"/>
</dbReference>
<feature type="domain" description="Transcription elongation factor GreA/GreB C-terminal" evidence="10">
    <location>
        <begin position="82"/>
        <end position="154"/>
    </location>
</feature>
<dbReference type="InterPro" id="IPR028624">
    <property type="entry name" value="Tscrpt_elong_fac_GreA/B"/>
</dbReference>
<dbReference type="AlphaFoldDB" id="A0A1G2P1Q0"/>
<dbReference type="InterPro" id="IPR022691">
    <property type="entry name" value="Tscrpt_elong_fac_GreA/B_N"/>
</dbReference>
<dbReference type="Pfam" id="PF01272">
    <property type="entry name" value="GreA_GreB"/>
    <property type="match status" value="1"/>
</dbReference>
<evidence type="ECO:0000256" key="6">
    <source>
        <dbReference type="ARBA" id="ARBA00024916"/>
    </source>
</evidence>
<evidence type="ECO:0000259" key="11">
    <source>
        <dbReference type="Pfam" id="PF03449"/>
    </source>
</evidence>
<evidence type="ECO:0000256" key="8">
    <source>
        <dbReference type="HAMAP-Rule" id="MF_00105"/>
    </source>
</evidence>
<dbReference type="Pfam" id="PF03449">
    <property type="entry name" value="GreA_GreB_N"/>
    <property type="match status" value="1"/>
</dbReference>
<evidence type="ECO:0000256" key="9">
    <source>
        <dbReference type="RuleBase" id="RU000556"/>
    </source>
</evidence>
<evidence type="ECO:0000256" key="2">
    <source>
        <dbReference type="ARBA" id="ARBA00013729"/>
    </source>
</evidence>
<evidence type="ECO:0000313" key="12">
    <source>
        <dbReference type="EMBL" id="OHA42258.1"/>
    </source>
</evidence>
<dbReference type="GO" id="GO:0003746">
    <property type="term" value="F:translation elongation factor activity"/>
    <property type="evidence" value="ECO:0007669"/>
    <property type="project" value="UniProtKB-KW"/>
</dbReference>
<feature type="domain" description="Transcription elongation factor GreA/GreB N-terminal" evidence="11">
    <location>
        <begin position="8"/>
        <end position="76"/>
    </location>
</feature>
<evidence type="ECO:0000256" key="1">
    <source>
        <dbReference type="ARBA" id="ARBA00008213"/>
    </source>
</evidence>
<sequence>MDQKKEFLSKEKYDELQAELDNLKKVKRREVAESLEAAKALGDLSENAEYHAARDLQAEIEDRISRLESVLMSAQIVSDGKHDVVKIGATVDLKGDGNLKNVTYKIVGFEEADVAAGKISINSPLGKAILGHKKGETVILKTPKGEVSYKIVKVY</sequence>
<dbReference type="HAMAP" id="MF_00105">
    <property type="entry name" value="GreA_GreB"/>
    <property type="match status" value="1"/>
</dbReference>
<dbReference type="NCBIfam" id="TIGR01462">
    <property type="entry name" value="greA"/>
    <property type="match status" value="1"/>
</dbReference>
<dbReference type="PANTHER" id="PTHR30437:SF4">
    <property type="entry name" value="TRANSCRIPTION ELONGATION FACTOR GREA"/>
    <property type="match status" value="1"/>
</dbReference>
<comment type="similarity">
    <text evidence="1 8 9">Belongs to the GreA/GreB family.</text>
</comment>
<evidence type="ECO:0000256" key="5">
    <source>
        <dbReference type="ARBA" id="ARBA00023163"/>
    </source>
</evidence>
<keyword evidence="12" id="KW-0251">Elongation factor</keyword>
<dbReference type="Gene3D" id="1.10.287.180">
    <property type="entry name" value="Transcription elongation factor, GreA/GreB, N-terminal domain"/>
    <property type="match status" value="1"/>
</dbReference>
<dbReference type="FunFam" id="1.10.287.180:FF:000001">
    <property type="entry name" value="Transcription elongation factor GreA"/>
    <property type="match status" value="1"/>
</dbReference>
<dbReference type="PROSITE" id="PS00829">
    <property type="entry name" value="GREAB_1"/>
    <property type="match status" value="1"/>
</dbReference>
<dbReference type="PANTHER" id="PTHR30437">
    <property type="entry name" value="TRANSCRIPTION ELONGATION FACTOR GREA"/>
    <property type="match status" value="1"/>
</dbReference>
<dbReference type="SUPFAM" id="SSF54534">
    <property type="entry name" value="FKBP-like"/>
    <property type="match status" value="1"/>
</dbReference>
<dbReference type="NCBIfam" id="NF001263">
    <property type="entry name" value="PRK00226.1-4"/>
    <property type="match status" value="1"/>
</dbReference>
<reference evidence="12 13" key="1">
    <citation type="journal article" date="2016" name="Nat. Commun.">
        <title>Thousands of microbial genomes shed light on interconnected biogeochemical processes in an aquifer system.</title>
        <authorList>
            <person name="Anantharaman K."/>
            <person name="Brown C.T."/>
            <person name="Hug L.A."/>
            <person name="Sharon I."/>
            <person name="Castelle C.J."/>
            <person name="Probst A.J."/>
            <person name="Thomas B.C."/>
            <person name="Singh A."/>
            <person name="Wilkins M.J."/>
            <person name="Karaoz U."/>
            <person name="Brodie E.L."/>
            <person name="Williams K.H."/>
            <person name="Hubbard S.S."/>
            <person name="Banfield J.F."/>
        </authorList>
    </citation>
    <scope>NUCLEOTIDE SEQUENCE [LARGE SCALE GENOMIC DNA]</scope>
</reference>
<comment type="function">
    <text evidence="6 8 9">Necessary for efficient RNA polymerase transcription elongation past template-encoded arresting sites. The arresting sites in DNA have the property of trapping a certain fraction of elongating RNA polymerases that pass through, resulting in locked ternary complexes. Cleavage of the nascent transcript by cleavage factors such as GreA or GreB allows the resumption of elongation from the new 3'terminus. GreA releases sequences of 2 to 3 nucleotides.</text>
</comment>
<dbReference type="PIRSF" id="PIRSF006092">
    <property type="entry name" value="GreA_GreB"/>
    <property type="match status" value="1"/>
</dbReference>
<protein>
    <recommendedName>
        <fullName evidence="2 8">Transcription elongation factor GreA</fullName>
    </recommendedName>
    <alternativeName>
        <fullName evidence="7 8">Transcript cleavage factor GreA</fullName>
    </alternativeName>
</protein>
<dbReference type="GO" id="GO:0070063">
    <property type="term" value="F:RNA polymerase binding"/>
    <property type="evidence" value="ECO:0007669"/>
    <property type="project" value="InterPro"/>
</dbReference>
<keyword evidence="3 8" id="KW-0805">Transcription regulation</keyword>
<dbReference type="InterPro" id="IPR036805">
    <property type="entry name" value="Tscrpt_elong_fac_GreA/B_N_sf"/>
</dbReference>
<comment type="caution">
    <text evidence="12">The sequence shown here is derived from an EMBL/GenBank/DDBJ whole genome shotgun (WGS) entry which is preliminary data.</text>
</comment>
<keyword evidence="12" id="KW-0648">Protein biosynthesis</keyword>
<evidence type="ECO:0000256" key="7">
    <source>
        <dbReference type="ARBA" id="ARBA00030776"/>
    </source>
</evidence>
<dbReference type="SUPFAM" id="SSF46557">
    <property type="entry name" value="GreA transcript cleavage protein, N-terminal domain"/>
    <property type="match status" value="1"/>
</dbReference>
<dbReference type="GO" id="GO:0006354">
    <property type="term" value="P:DNA-templated transcription elongation"/>
    <property type="evidence" value="ECO:0007669"/>
    <property type="project" value="TreeGrafter"/>
</dbReference>
<dbReference type="PROSITE" id="PS00830">
    <property type="entry name" value="GREAB_2"/>
    <property type="match status" value="1"/>
</dbReference>
<dbReference type="InterPro" id="IPR036953">
    <property type="entry name" value="GreA/GreB_C_sf"/>
</dbReference>
<proteinExistence type="inferred from homology"/>
<keyword evidence="5 8" id="KW-0804">Transcription</keyword>
<gene>
    <name evidence="8" type="primary">greA</name>
    <name evidence="12" type="ORF">A3H68_01370</name>
</gene>
<dbReference type="InterPro" id="IPR018151">
    <property type="entry name" value="TF_GreA/GreB_CS"/>
</dbReference>
<evidence type="ECO:0000256" key="3">
    <source>
        <dbReference type="ARBA" id="ARBA00023015"/>
    </source>
</evidence>
<dbReference type="GO" id="GO:0003677">
    <property type="term" value="F:DNA binding"/>
    <property type="evidence" value="ECO:0007669"/>
    <property type="project" value="UniProtKB-UniRule"/>
</dbReference>
<dbReference type="EMBL" id="MHSH01000009">
    <property type="protein sequence ID" value="OHA42258.1"/>
    <property type="molecule type" value="Genomic_DNA"/>
</dbReference>
<evidence type="ECO:0000313" key="13">
    <source>
        <dbReference type="Proteomes" id="UP000176429"/>
    </source>
</evidence>
<dbReference type="InterPro" id="IPR023459">
    <property type="entry name" value="Tscrpt_elong_fac_GreA/B_fam"/>
</dbReference>
<name>A0A1G2P1Q0_9BACT</name>
<organism evidence="12 13">
    <name type="scientific">Candidatus Taylorbacteria bacterium RIFCSPLOWO2_02_FULL_46_40</name>
    <dbReference type="NCBI Taxonomy" id="1802329"/>
    <lineage>
        <taxon>Bacteria</taxon>
        <taxon>Candidatus Tayloriibacteriota</taxon>
    </lineage>
</organism>
<dbReference type="Proteomes" id="UP000176429">
    <property type="component" value="Unassembled WGS sequence"/>
</dbReference>
<accession>A0A1G2P1Q0</accession>
<dbReference type="GO" id="GO:0032784">
    <property type="term" value="P:regulation of DNA-templated transcription elongation"/>
    <property type="evidence" value="ECO:0007669"/>
    <property type="project" value="UniProtKB-UniRule"/>
</dbReference>
<dbReference type="InterPro" id="IPR006359">
    <property type="entry name" value="Tscrpt_elong_fac_GreA"/>
</dbReference>
<keyword evidence="4 8" id="KW-0238">DNA-binding</keyword>
<evidence type="ECO:0000256" key="4">
    <source>
        <dbReference type="ARBA" id="ARBA00023125"/>
    </source>
</evidence>